<dbReference type="RefSeq" id="WP_183370222.1">
    <property type="nucleotide sequence ID" value="NZ_BAABHL010000076.1"/>
</dbReference>
<dbReference type="InterPro" id="IPR002347">
    <property type="entry name" value="SDR_fam"/>
</dbReference>
<dbReference type="AlphaFoldDB" id="A0A840F4C9"/>
<sequence length="273" mass="28070">MKIEQGQVAVVTGGASGIGFALAEELGRRGCRLVIADIRSDALAHAGEQLRAAGHDVVDVITDVSDPASVQALADTTIDRYGRVDVVCNNAGVVGPIAPMWEQSLRSWERLVDIKLMGVVHGVRSFAPLLVAAGRGHILNTASAGGLIVLPGMTPYNATMHAVVGLTETLDVELRKAAPGLGSTVLCPGRVATDLEKNSIELDDTDALASTAKSNAAEGLSTDPGLVVSAADTACCALDAVEAGRVHAILGRRRSAGILDRVNTVVADLVAGD</sequence>
<dbReference type="Proteomes" id="UP000551501">
    <property type="component" value="Unassembled WGS sequence"/>
</dbReference>
<dbReference type="SUPFAM" id="SSF51735">
    <property type="entry name" value="NAD(P)-binding Rossmann-fold domains"/>
    <property type="match status" value="1"/>
</dbReference>
<evidence type="ECO:0000256" key="1">
    <source>
        <dbReference type="ARBA" id="ARBA00006484"/>
    </source>
</evidence>
<keyword evidence="7" id="KW-1185">Reference proteome</keyword>
<dbReference type="EMBL" id="JACIFP010000001">
    <property type="protein sequence ID" value="MBB4135130.1"/>
    <property type="molecule type" value="Genomic_DNA"/>
</dbReference>
<dbReference type="Pfam" id="PF00106">
    <property type="entry name" value="adh_short"/>
    <property type="match status" value="1"/>
</dbReference>
<comment type="caution">
    <text evidence="6">The sequence shown here is derived from an EMBL/GenBank/DDBJ whole genome shotgun (WGS) entry which is preliminary data.</text>
</comment>
<evidence type="ECO:0000313" key="7">
    <source>
        <dbReference type="Proteomes" id="UP000551501"/>
    </source>
</evidence>
<dbReference type="InterPro" id="IPR057326">
    <property type="entry name" value="KR_dom"/>
</dbReference>
<dbReference type="PANTHER" id="PTHR43391:SF14">
    <property type="entry name" value="DEHYDROGENASE_REDUCTASE SDR FAMILY PROTEIN 7-LIKE"/>
    <property type="match status" value="1"/>
</dbReference>
<feature type="domain" description="Ketoreductase" evidence="5">
    <location>
        <begin position="7"/>
        <end position="194"/>
    </location>
</feature>
<dbReference type="CDD" id="cd05233">
    <property type="entry name" value="SDR_c"/>
    <property type="match status" value="1"/>
</dbReference>
<evidence type="ECO:0000256" key="3">
    <source>
        <dbReference type="ARBA" id="ARBA00023002"/>
    </source>
</evidence>
<accession>A0A840F4C9</accession>
<evidence type="ECO:0000256" key="4">
    <source>
        <dbReference type="RuleBase" id="RU000363"/>
    </source>
</evidence>
<dbReference type="PRINTS" id="PR00081">
    <property type="entry name" value="GDHRDH"/>
</dbReference>
<reference evidence="6 7" key="1">
    <citation type="submission" date="2020-08" db="EMBL/GenBank/DDBJ databases">
        <title>Sequencing the genomes of 1000 actinobacteria strains.</title>
        <authorList>
            <person name="Klenk H.-P."/>
        </authorList>
    </citation>
    <scope>NUCLEOTIDE SEQUENCE [LARGE SCALE GENOMIC DNA]</scope>
    <source>
        <strain evidence="6 7">DSM 45298</strain>
    </source>
</reference>
<dbReference type="GO" id="GO:0016491">
    <property type="term" value="F:oxidoreductase activity"/>
    <property type="evidence" value="ECO:0007669"/>
    <property type="project" value="UniProtKB-KW"/>
</dbReference>
<organism evidence="6 7">
    <name type="scientific">Gordonia humi</name>
    <dbReference type="NCBI Taxonomy" id="686429"/>
    <lineage>
        <taxon>Bacteria</taxon>
        <taxon>Bacillati</taxon>
        <taxon>Actinomycetota</taxon>
        <taxon>Actinomycetes</taxon>
        <taxon>Mycobacteriales</taxon>
        <taxon>Gordoniaceae</taxon>
        <taxon>Gordonia</taxon>
    </lineage>
</organism>
<protein>
    <submittedName>
        <fullName evidence="6">NAD(P)-dependent dehydrogenase (Short-subunit alcohol dehydrogenase family)</fullName>
    </submittedName>
</protein>
<keyword evidence="3" id="KW-0560">Oxidoreductase</keyword>
<keyword evidence="2" id="KW-0521">NADP</keyword>
<evidence type="ECO:0000259" key="5">
    <source>
        <dbReference type="SMART" id="SM00822"/>
    </source>
</evidence>
<dbReference type="Gene3D" id="3.40.50.720">
    <property type="entry name" value="NAD(P)-binding Rossmann-like Domain"/>
    <property type="match status" value="1"/>
</dbReference>
<dbReference type="SMART" id="SM00822">
    <property type="entry name" value="PKS_KR"/>
    <property type="match status" value="1"/>
</dbReference>
<proteinExistence type="inferred from homology"/>
<gene>
    <name evidence="6" type="ORF">BKA16_001682</name>
</gene>
<dbReference type="PANTHER" id="PTHR43391">
    <property type="entry name" value="RETINOL DEHYDROGENASE-RELATED"/>
    <property type="match status" value="1"/>
</dbReference>
<evidence type="ECO:0000313" key="6">
    <source>
        <dbReference type="EMBL" id="MBB4135130.1"/>
    </source>
</evidence>
<dbReference type="InterPro" id="IPR036291">
    <property type="entry name" value="NAD(P)-bd_dom_sf"/>
</dbReference>
<dbReference type="PRINTS" id="PR00080">
    <property type="entry name" value="SDRFAMILY"/>
</dbReference>
<evidence type="ECO:0000256" key="2">
    <source>
        <dbReference type="ARBA" id="ARBA00022857"/>
    </source>
</evidence>
<comment type="similarity">
    <text evidence="1 4">Belongs to the short-chain dehydrogenases/reductases (SDR) family.</text>
</comment>
<name>A0A840F4C9_9ACTN</name>